<sequence length="40" mass="5006">MLETWRKYKLLGREYFLEVVDLKRIAYFYFTKNCAINKIK</sequence>
<name>A0A0G8F886_BACCE</name>
<proteinExistence type="predicted"/>
<reference evidence="1 2" key="1">
    <citation type="submission" date="2015-04" db="EMBL/GenBank/DDBJ databases">
        <title>Draft Genome Sequences of Eight Spore-Forming Food Isolates of Bacillus cereus Genome sequencing.</title>
        <authorList>
            <person name="Krawcyk A.O."/>
            <person name="de Jong A."/>
            <person name="Eijlander R.T."/>
            <person name="Berendsen E.M."/>
            <person name="Holsappel S."/>
            <person name="Wells-Bennik M."/>
            <person name="Kuipers O.P."/>
        </authorList>
    </citation>
    <scope>NUCLEOTIDE SEQUENCE [LARGE SCALE GENOMIC DNA]</scope>
    <source>
        <strain evidence="1 2">B4077</strain>
    </source>
</reference>
<accession>A0A0G8F886</accession>
<dbReference type="PATRIC" id="fig|1396.428.peg.5399"/>
<dbReference type="EMBL" id="LCYI01000005">
    <property type="protein sequence ID" value="KLA32733.1"/>
    <property type="molecule type" value="Genomic_DNA"/>
</dbReference>
<organism evidence="1 2">
    <name type="scientific">Bacillus cereus</name>
    <dbReference type="NCBI Taxonomy" id="1396"/>
    <lineage>
        <taxon>Bacteria</taxon>
        <taxon>Bacillati</taxon>
        <taxon>Bacillota</taxon>
        <taxon>Bacilli</taxon>
        <taxon>Bacillales</taxon>
        <taxon>Bacillaceae</taxon>
        <taxon>Bacillus</taxon>
        <taxon>Bacillus cereus group</taxon>
    </lineage>
</organism>
<evidence type="ECO:0000313" key="1">
    <source>
        <dbReference type="EMBL" id="KLA32733.1"/>
    </source>
</evidence>
<dbReference type="AlphaFoldDB" id="A0A0G8F886"/>
<protein>
    <submittedName>
        <fullName evidence="1">Uncharacterized protein</fullName>
    </submittedName>
</protein>
<evidence type="ECO:0000313" key="2">
    <source>
        <dbReference type="Proteomes" id="UP000035214"/>
    </source>
</evidence>
<comment type="caution">
    <text evidence="1">The sequence shown here is derived from an EMBL/GenBank/DDBJ whole genome shotgun (WGS) entry which is preliminary data.</text>
</comment>
<dbReference type="Proteomes" id="UP000035214">
    <property type="component" value="Unassembled WGS sequence"/>
</dbReference>
<gene>
    <name evidence="1" type="ORF">B4077_0322</name>
</gene>